<dbReference type="AlphaFoldDB" id="A0A2K3KS60"/>
<proteinExistence type="predicted"/>
<protein>
    <submittedName>
        <fullName evidence="2">Uncharacterized protein</fullName>
    </submittedName>
</protein>
<organism evidence="2 3">
    <name type="scientific">Trifolium pratense</name>
    <name type="common">Red clover</name>
    <dbReference type="NCBI Taxonomy" id="57577"/>
    <lineage>
        <taxon>Eukaryota</taxon>
        <taxon>Viridiplantae</taxon>
        <taxon>Streptophyta</taxon>
        <taxon>Embryophyta</taxon>
        <taxon>Tracheophyta</taxon>
        <taxon>Spermatophyta</taxon>
        <taxon>Magnoliopsida</taxon>
        <taxon>eudicotyledons</taxon>
        <taxon>Gunneridae</taxon>
        <taxon>Pentapetalae</taxon>
        <taxon>rosids</taxon>
        <taxon>fabids</taxon>
        <taxon>Fabales</taxon>
        <taxon>Fabaceae</taxon>
        <taxon>Papilionoideae</taxon>
        <taxon>50 kb inversion clade</taxon>
        <taxon>NPAAA clade</taxon>
        <taxon>Hologalegina</taxon>
        <taxon>IRL clade</taxon>
        <taxon>Trifolieae</taxon>
        <taxon>Trifolium</taxon>
    </lineage>
</organism>
<name>A0A2K3KS60_TRIPR</name>
<gene>
    <name evidence="2" type="ORF">L195_g064282</name>
</gene>
<sequence length="50" mass="4855">MAGMDTAEAVAPAAPASPPPSAPAAACRAVLYAPPSAQFFASPSSSAFFT</sequence>
<accession>A0A2K3KS60</accession>
<feature type="non-terminal residue" evidence="2">
    <location>
        <position position="50"/>
    </location>
</feature>
<reference evidence="2 3" key="2">
    <citation type="journal article" date="2017" name="Front. Plant Sci.">
        <title>Gene Classification and Mining of Molecular Markers Useful in Red Clover (Trifolium pratense) Breeding.</title>
        <authorList>
            <person name="Istvanek J."/>
            <person name="Dluhosova J."/>
            <person name="Dluhos P."/>
            <person name="Patkova L."/>
            <person name="Nedelnik J."/>
            <person name="Repkova J."/>
        </authorList>
    </citation>
    <scope>NUCLEOTIDE SEQUENCE [LARGE SCALE GENOMIC DNA]</scope>
    <source>
        <strain evidence="3">cv. Tatra</strain>
        <tissue evidence="2">Young leaves</tissue>
    </source>
</reference>
<feature type="region of interest" description="Disordered" evidence="1">
    <location>
        <begin position="1"/>
        <end position="23"/>
    </location>
</feature>
<evidence type="ECO:0000256" key="1">
    <source>
        <dbReference type="SAM" id="MobiDB-lite"/>
    </source>
</evidence>
<comment type="caution">
    <text evidence="2">The sequence shown here is derived from an EMBL/GenBank/DDBJ whole genome shotgun (WGS) entry which is preliminary data.</text>
</comment>
<reference evidence="2 3" key="1">
    <citation type="journal article" date="2014" name="Am. J. Bot.">
        <title>Genome assembly and annotation for red clover (Trifolium pratense; Fabaceae).</title>
        <authorList>
            <person name="Istvanek J."/>
            <person name="Jaros M."/>
            <person name="Krenek A."/>
            <person name="Repkova J."/>
        </authorList>
    </citation>
    <scope>NUCLEOTIDE SEQUENCE [LARGE SCALE GENOMIC DNA]</scope>
    <source>
        <strain evidence="3">cv. Tatra</strain>
        <tissue evidence="2">Young leaves</tissue>
    </source>
</reference>
<evidence type="ECO:0000313" key="3">
    <source>
        <dbReference type="Proteomes" id="UP000236291"/>
    </source>
</evidence>
<dbReference type="Proteomes" id="UP000236291">
    <property type="component" value="Unassembled WGS sequence"/>
</dbReference>
<dbReference type="EMBL" id="ASHM01241524">
    <property type="protein sequence ID" value="PNX69103.1"/>
    <property type="molecule type" value="Genomic_DNA"/>
</dbReference>
<evidence type="ECO:0000313" key="2">
    <source>
        <dbReference type="EMBL" id="PNX69103.1"/>
    </source>
</evidence>